<proteinExistence type="predicted"/>
<name>A0ABR4QH47_9CEST</name>
<keyword evidence="2" id="KW-1185">Reference proteome</keyword>
<reference evidence="1 2" key="1">
    <citation type="journal article" date="2022" name="Front. Cell. Infect. Microbiol.">
        <title>The Genomes of Two Strains of Taenia crassiceps the Animal Model for the Study of Human Cysticercosis.</title>
        <authorList>
            <person name="Bobes R.J."/>
            <person name="Estrada K."/>
            <person name="Rios-Valencia D.G."/>
            <person name="Calderon-Gallegos A."/>
            <person name="de la Torre P."/>
            <person name="Carrero J.C."/>
            <person name="Sanchez-Flores A."/>
            <person name="Laclette J.P."/>
        </authorList>
    </citation>
    <scope>NUCLEOTIDE SEQUENCE [LARGE SCALE GENOMIC DNA]</scope>
    <source>
        <strain evidence="1">WFUcys</strain>
    </source>
</reference>
<dbReference type="Proteomes" id="UP001651158">
    <property type="component" value="Unassembled WGS sequence"/>
</dbReference>
<accession>A0ABR4QH47</accession>
<evidence type="ECO:0000313" key="1">
    <source>
        <dbReference type="EMBL" id="KAL5108887.1"/>
    </source>
</evidence>
<organism evidence="1 2">
    <name type="scientific">Taenia crassiceps</name>
    <dbReference type="NCBI Taxonomy" id="6207"/>
    <lineage>
        <taxon>Eukaryota</taxon>
        <taxon>Metazoa</taxon>
        <taxon>Spiralia</taxon>
        <taxon>Lophotrochozoa</taxon>
        <taxon>Platyhelminthes</taxon>
        <taxon>Cestoda</taxon>
        <taxon>Eucestoda</taxon>
        <taxon>Cyclophyllidea</taxon>
        <taxon>Taeniidae</taxon>
        <taxon>Taenia</taxon>
    </lineage>
</organism>
<protein>
    <submittedName>
        <fullName evidence="1">Uncharacterized protein</fullName>
    </submittedName>
</protein>
<sequence length="68" mass="7777">MAGKRSQRDMCYFDLPRADVGIGFPFRSLFHKHLPFHQFFFISASQNPPFCLTLPIRSINVICTLSSA</sequence>
<dbReference type="EMBL" id="JAKROA010000003">
    <property type="protein sequence ID" value="KAL5108887.1"/>
    <property type="molecule type" value="Genomic_DNA"/>
</dbReference>
<evidence type="ECO:0000313" key="2">
    <source>
        <dbReference type="Proteomes" id="UP001651158"/>
    </source>
</evidence>
<comment type="caution">
    <text evidence="1">The sequence shown here is derived from an EMBL/GenBank/DDBJ whole genome shotgun (WGS) entry which is preliminary data.</text>
</comment>
<gene>
    <name evidence="1" type="ORF">TcWFU_004875</name>
</gene>